<dbReference type="EMBL" id="UOFX01000081">
    <property type="protein sequence ID" value="VAX11127.1"/>
    <property type="molecule type" value="Genomic_DNA"/>
</dbReference>
<evidence type="ECO:0000313" key="9">
    <source>
        <dbReference type="EMBL" id="VAX11127.1"/>
    </source>
</evidence>
<dbReference type="AlphaFoldDB" id="A0A3B1C2J4"/>
<organism evidence="9">
    <name type="scientific">hydrothermal vent metagenome</name>
    <dbReference type="NCBI Taxonomy" id="652676"/>
    <lineage>
        <taxon>unclassified sequences</taxon>
        <taxon>metagenomes</taxon>
        <taxon>ecological metagenomes</taxon>
    </lineage>
</organism>
<protein>
    <recommendedName>
        <fullName evidence="8">Rieske domain-containing protein</fullName>
    </recommendedName>
</protein>
<dbReference type="CDD" id="cd03467">
    <property type="entry name" value="Rieske"/>
    <property type="match status" value="1"/>
</dbReference>
<keyword evidence="7" id="KW-0472">Membrane</keyword>
<dbReference type="Gene3D" id="2.102.10.10">
    <property type="entry name" value="Rieske [2Fe-2S] iron-sulphur domain"/>
    <property type="match status" value="1"/>
</dbReference>
<proteinExistence type="predicted"/>
<evidence type="ECO:0000256" key="4">
    <source>
        <dbReference type="ARBA" id="ARBA00023014"/>
    </source>
</evidence>
<evidence type="ECO:0000256" key="2">
    <source>
        <dbReference type="ARBA" id="ARBA00022723"/>
    </source>
</evidence>
<dbReference type="InterPro" id="IPR036922">
    <property type="entry name" value="Rieske_2Fe-2S_sf"/>
</dbReference>
<evidence type="ECO:0000256" key="6">
    <source>
        <dbReference type="ARBA" id="ARBA00034078"/>
    </source>
</evidence>
<dbReference type="GO" id="GO:0046872">
    <property type="term" value="F:metal ion binding"/>
    <property type="evidence" value="ECO:0007669"/>
    <property type="project" value="UniProtKB-KW"/>
</dbReference>
<keyword evidence="5" id="KW-1015">Disulfide bond</keyword>
<dbReference type="InterPro" id="IPR005805">
    <property type="entry name" value="Rieske_Fe-S_prot_C"/>
</dbReference>
<reference evidence="9" key="1">
    <citation type="submission" date="2018-06" db="EMBL/GenBank/DDBJ databases">
        <authorList>
            <person name="Zhirakovskaya E."/>
        </authorList>
    </citation>
    <scope>NUCLEOTIDE SEQUENCE</scope>
</reference>
<dbReference type="GO" id="GO:0051537">
    <property type="term" value="F:2 iron, 2 sulfur cluster binding"/>
    <property type="evidence" value="ECO:0007669"/>
    <property type="project" value="UniProtKB-KW"/>
</dbReference>
<dbReference type="GO" id="GO:0016020">
    <property type="term" value="C:membrane"/>
    <property type="evidence" value="ECO:0007669"/>
    <property type="project" value="InterPro"/>
</dbReference>
<evidence type="ECO:0000256" key="1">
    <source>
        <dbReference type="ARBA" id="ARBA00022714"/>
    </source>
</evidence>
<dbReference type="PANTHER" id="PTHR10134">
    <property type="entry name" value="CYTOCHROME B-C1 COMPLEX SUBUNIT RIESKE, MITOCHONDRIAL"/>
    <property type="match status" value="1"/>
</dbReference>
<dbReference type="InterPro" id="IPR014349">
    <property type="entry name" value="Rieske_Fe-S_prot"/>
</dbReference>
<comment type="cofactor">
    <cofactor evidence="6">
        <name>[2Fe-2S] cluster</name>
        <dbReference type="ChEBI" id="CHEBI:190135"/>
    </cofactor>
</comment>
<evidence type="ECO:0000256" key="3">
    <source>
        <dbReference type="ARBA" id="ARBA00023004"/>
    </source>
</evidence>
<dbReference type="PRINTS" id="PR00162">
    <property type="entry name" value="RIESKE"/>
</dbReference>
<keyword evidence="2" id="KW-0479">Metal-binding</keyword>
<gene>
    <name evidence="9" type="ORF">MNBD_GAMMA26-1334</name>
</gene>
<feature type="transmembrane region" description="Helical" evidence="7">
    <location>
        <begin position="12"/>
        <end position="35"/>
    </location>
</feature>
<evidence type="ECO:0000256" key="5">
    <source>
        <dbReference type="ARBA" id="ARBA00023157"/>
    </source>
</evidence>
<keyword evidence="1" id="KW-0001">2Fe-2S</keyword>
<dbReference type="InterPro" id="IPR017941">
    <property type="entry name" value="Rieske_2Fe-2S"/>
</dbReference>
<keyword evidence="4" id="KW-0411">Iron-sulfur</keyword>
<dbReference type="PROSITE" id="PS51296">
    <property type="entry name" value="RIESKE"/>
    <property type="match status" value="1"/>
</dbReference>
<evidence type="ECO:0000256" key="7">
    <source>
        <dbReference type="SAM" id="Phobius"/>
    </source>
</evidence>
<name>A0A3B1C2J4_9ZZZZ</name>
<feature type="domain" description="Rieske" evidence="8">
    <location>
        <begin position="49"/>
        <end position="143"/>
    </location>
</feature>
<keyword evidence="7" id="KW-0812">Transmembrane</keyword>
<keyword evidence="3" id="KW-0408">Iron</keyword>
<keyword evidence="7" id="KW-1133">Transmembrane helix</keyword>
<sequence>MSVVNNNPERRRFLSGAFMTLGLTLGFGTLGVRFMQFLMPDVSAKKSSEILLGKTDALAGDGAAFFDIAGKSIALIETDKGLTAFSRVCTDLGCLISWDNANDQFICPCHDGIFDRNGKNISGPPPRPLDQYEVVKRGKSIYIKLDVA</sequence>
<dbReference type="SUPFAM" id="SSF50022">
    <property type="entry name" value="ISP domain"/>
    <property type="match status" value="1"/>
</dbReference>
<accession>A0A3B1C2J4</accession>
<evidence type="ECO:0000259" key="8">
    <source>
        <dbReference type="PROSITE" id="PS51296"/>
    </source>
</evidence>
<dbReference type="Pfam" id="PF00355">
    <property type="entry name" value="Rieske"/>
    <property type="match status" value="1"/>
</dbReference>